<feature type="signal peptide" evidence="11">
    <location>
        <begin position="1"/>
        <end position="24"/>
    </location>
</feature>
<comment type="caution">
    <text evidence="14">The sequence shown here is derived from an EMBL/GenBank/DDBJ whole genome shotgun (WGS) entry which is preliminary data.</text>
</comment>
<accession>A0ABR7Q8G4</accession>
<evidence type="ECO:0000256" key="6">
    <source>
        <dbReference type="ARBA" id="ARBA00023077"/>
    </source>
</evidence>
<dbReference type="Gene3D" id="2.40.170.20">
    <property type="entry name" value="TonB-dependent receptor, beta-barrel domain"/>
    <property type="match status" value="1"/>
</dbReference>
<dbReference type="RefSeq" id="WP_187561905.1">
    <property type="nucleotide sequence ID" value="NZ_JACGWS010000005.1"/>
</dbReference>
<keyword evidence="5 11" id="KW-0732">Signal</keyword>
<dbReference type="Gene3D" id="2.170.130.10">
    <property type="entry name" value="TonB-dependent receptor, plug domain"/>
    <property type="match status" value="1"/>
</dbReference>
<comment type="similarity">
    <text evidence="10">Belongs to the TonB-dependent receptor family.</text>
</comment>
<feature type="domain" description="TonB-dependent receptor plug" evidence="13">
    <location>
        <begin position="218"/>
        <end position="294"/>
    </location>
</feature>
<dbReference type="SUPFAM" id="SSF49464">
    <property type="entry name" value="Carboxypeptidase regulatory domain-like"/>
    <property type="match status" value="1"/>
</dbReference>
<proteinExistence type="inferred from homology"/>
<dbReference type="EMBL" id="JACGWS010000005">
    <property type="protein sequence ID" value="MBC8754850.1"/>
    <property type="molecule type" value="Genomic_DNA"/>
</dbReference>
<evidence type="ECO:0000256" key="5">
    <source>
        <dbReference type="ARBA" id="ARBA00022729"/>
    </source>
</evidence>
<keyword evidence="4" id="KW-0812">Transmembrane</keyword>
<dbReference type="InterPro" id="IPR036942">
    <property type="entry name" value="Beta-barrel_TonB_sf"/>
</dbReference>
<keyword evidence="7 10" id="KW-0472">Membrane</keyword>
<keyword evidence="8 14" id="KW-0675">Receptor</keyword>
<evidence type="ECO:0000256" key="10">
    <source>
        <dbReference type="RuleBase" id="RU003357"/>
    </source>
</evidence>
<keyword evidence="15" id="KW-1185">Reference proteome</keyword>
<evidence type="ECO:0000256" key="4">
    <source>
        <dbReference type="ARBA" id="ARBA00022692"/>
    </source>
</evidence>
<dbReference type="SUPFAM" id="SSF56935">
    <property type="entry name" value="Porins"/>
    <property type="match status" value="1"/>
</dbReference>
<dbReference type="InterPro" id="IPR008969">
    <property type="entry name" value="CarboxyPept-like_regulatory"/>
</dbReference>
<dbReference type="PANTHER" id="PTHR30069:SF29">
    <property type="entry name" value="HEMOGLOBIN AND HEMOGLOBIN-HAPTOGLOBIN-BINDING PROTEIN 1-RELATED"/>
    <property type="match status" value="1"/>
</dbReference>
<evidence type="ECO:0000256" key="9">
    <source>
        <dbReference type="ARBA" id="ARBA00023237"/>
    </source>
</evidence>
<reference evidence="14 15" key="1">
    <citation type="submission" date="2020-07" db="EMBL/GenBank/DDBJ databases">
        <title>Description of Kordia aestuariivivens sp. nov., isolated from a tidal flat.</title>
        <authorList>
            <person name="Park S."/>
            <person name="Yoon J.-H."/>
        </authorList>
    </citation>
    <scope>NUCLEOTIDE SEQUENCE [LARGE SCALE GENOMIC DNA]</scope>
    <source>
        <strain evidence="14 15">YSTF-M3</strain>
    </source>
</reference>
<evidence type="ECO:0000256" key="8">
    <source>
        <dbReference type="ARBA" id="ARBA00023170"/>
    </source>
</evidence>
<keyword evidence="9" id="KW-0998">Cell outer membrane</keyword>
<evidence type="ECO:0000313" key="14">
    <source>
        <dbReference type="EMBL" id="MBC8754850.1"/>
    </source>
</evidence>
<name>A0ABR7Q8G4_9FLAO</name>
<gene>
    <name evidence="14" type="ORF">H2O64_09225</name>
</gene>
<dbReference type="Pfam" id="PF07715">
    <property type="entry name" value="Plug"/>
    <property type="match status" value="1"/>
</dbReference>
<evidence type="ECO:0000256" key="2">
    <source>
        <dbReference type="ARBA" id="ARBA00022448"/>
    </source>
</evidence>
<comment type="subcellular location">
    <subcellularLocation>
        <location evidence="1">Cell outer membrane</location>
        <topology evidence="1">Multi-pass membrane protein</topology>
    </subcellularLocation>
</comment>
<dbReference type="PANTHER" id="PTHR30069">
    <property type="entry name" value="TONB-DEPENDENT OUTER MEMBRANE RECEPTOR"/>
    <property type="match status" value="1"/>
</dbReference>
<dbReference type="InterPro" id="IPR037066">
    <property type="entry name" value="Plug_dom_sf"/>
</dbReference>
<evidence type="ECO:0000256" key="11">
    <source>
        <dbReference type="SAM" id="SignalP"/>
    </source>
</evidence>
<dbReference type="Proteomes" id="UP000619238">
    <property type="component" value="Unassembled WGS sequence"/>
</dbReference>
<dbReference type="Pfam" id="PF00593">
    <property type="entry name" value="TonB_dep_Rec_b-barrel"/>
    <property type="match status" value="1"/>
</dbReference>
<organism evidence="14 15">
    <name type="scientific">Kordia aestuariivivens</name>
    <dbReference type="NCBI Taxonomy" id="2759037"/>
    <lineage>
        <taxon>Bacteria</taxon>
        <taxon>Pseudomonadati</taxon>
        <taxon>Bacteroidota</taxon>
        <taxon>Flavobacteriia</taxon>
        <taxon>Flavobacteriales</taxon>
        <taxon>Flavobacteriaceae</taxon>
        <taxon>Kordia</taxon>
    </lineage>
</organism>
<evidence type="ECO:0000259" key="13">
    <source>
        <dbReference type="Pfam" id="PF07715"/>
    </source>
</evidence>
<keyword evidence="3" id="KW-1134">Transmembrane beta strand</keyword>
<keyword evidence="2" id="KW-0813">Transport</keyword>
<evidence type="ECO:0000313" key="15">
    <source>
        <dbReference type="Proteomes" id="UP000619238"/>
    </source>
</evidence>
<feature type="domain" description="TonB-dependent receptor-like beta-barrel" evidence="12">
    <location>
        <begin position="378"/>
        <end position="790"/>
    </location>
</feature>
<dbReference type="InterPro" id="IPR039426">
    <property type="entry name" value="TonB-dep_rcpt-like"/>
</dbReference>
<dbReference type="InterPro" id="IPR000531">
    <property type="entry name" value="Beta-barrel_TonB"/>
</dbReference>
<evidence type="ECO:0000256" key="1">
    <source>
        <dbReference type="ARBA" id="ARBA00004571"/>
    </source>
</evidence>
<dbReference type="InterPro" id="IPR012910">
    <property type="entry name" value="Plug_dom"/>
</dbReference>
<feature type="chain" id="PRO_5045321234" evidence="11">
    <location>
        <begin position="25"/>
        <end position="839"/>
    </location>
</feature>
<keyword evidence="6 10" id="KW-0798">TonB box</keyword>
<evidence type="ECO:0000256" key="7">
    <source>
        <dbReference type="ARBA" id="ARBA00023136"/>
    </source>
</evidence>
<evidence type="ECO:0000259" key="12">
    <source>
        <dbReference type="Pfam" id="PF00593"/>
    </source>
</evidence>
<sequence>MTNSHNIRTIFLTLVLSLSFSIHAQVNDQGTKKLVIILQELQAQFNVQFNYAEDQVADVSVTTPPAYTSLSEIISYLEKNTALTFTRVDEKFILVKLRDELLLCGYLKDKDNLKPIVSATVQGDKSATITDENGFFQLRIRSLKEQISIRHIGYKTILRSYERFFKSDCGFIYMRSQAESLSQITISNYITSGIHKMTDGSFNINFKSFDMLPGMIENDVLQAVQAFPGIQSTNETVSNINIRGGTHDQNLLLWDGIKMYQSGHFFGLISMYNPQITQQVSLLKNGSDPSYTDGVSGTISMQTDKSLNQTLKASIGANFTDVNAFVDAPLGKKSSIQVAARKSLNDFVETPTYKAYFERIEENTEVEENQPNIINSDKTFDFYDASFRWLYKINDTNEIRLNAILVSNKLNFNETATIDMMEESRESSLTQNSFAAGLFYRNIWRDKFITTLEVYETDYRLKAINVNILDAQRFLQENSVSETSAKLQVEYLLNDKLTVLGGYHFVETEVTNLDDVDEPVFRFLVSEVVRTHGVFSQATYTSHDQNTYLKLGVRHNYIDKFKKHLTEPRFSFTQIVADKFTVEVLGELKHQNTSQIINFQNDFLGIEKRRWQLSNDQDIPVIKSQQVSTGISYNDHGWLASVEAYHKKVTGITSQSQGFQNQFEFTKSQGNYQVLGLGVLVRKKIANINTWISYSFMKNDYEFKELESARFPSNFDITHAFTSGITYTQKNLKVGLGFNWRFGKPITEPVLGNELINQEINFNTTNSSRLDDYMRLDLSAAYKIKISPKLKADVAFAVWNILDRENQIEQFFDVTDDRIDETTQFSLGMTPNVSFRLFF</sequence>
<evidence type="ECO:0000256" key="3">
    <source>
        <dbReference type="ARBA" id="ARBA00022452"/>
    </source>
</evidence>
<protein>
    <submittedName>
        <fullName evidence="14">TonB-dependent receptor</fullName>
    </submittedName>
</protein>